<evidence type="ECO:0000313" key="1">
    <source>
        <dbReference type="EMBL" id="KAH0875500.1"/>
    </source>
</evidence>
<comment type="caution">
    <text evidence="1">The sequence shown here is derived from an EMBL/GenBank/DDBJ whole genome shotgun (WGS) entry which is preliminary data.</text>
</comment>
<keyword evidence="2" id="KW-1185">Reference proteome</keyword>
<feature type="non-terminal residue" evidence="1">
    <location>
        <position position="94"/>
    </location>
</feature>
<accession>A0ABQ7Z5W0</accession>
<organism evidence="1 2">
    <name type="scientific">Brassica napus</name>
    <name type="common">Rape</name>
    <dbReference type="NCBI Taxonomy" id="3708"/>
    <lineage>
        <taxon>Eukaryota</taxon>
        <taxon>Viridiplantae</taxon>
        <taxon>Streptophyta</taxon>
        <taxon>Embryophyta</taxon>
        <taxon>Tracheophyta</taxon>
        <taxon>Spermatophyta</taxon>
        <taxon>Magnoliopsida</taxon>
        <taxon>eudicotyledons</taxon>
        <taxon>Gunneridae</taxon>
        <taxon>Pentapetalae</taxon>
        <taxon>rosids</taxon>
        <taxon>malvids</taxon>
        <taxon>Brassicales</taxon>
        <taxon>Brassicaceae</taxon>
        <taxon>Brassiceae</taxon>
        <taxon>Brassica</taxon>
    </lineage>
</organism>
<sequence length="94" mass="10267">SLCSGDFRVLRAVVRSSEPPALVSLRFSLCISVWSRRRDGAVSSYRSLHLAWSFSPVRVFSQISSSSLKIGGAWVVGGPLQVFSHLSGWRVTDG</sequence>
<protein>
    <submittedName>
        <fullName evidence="1">Uncharacterized protein</fullName>
    </submittedName>
</protein>
<evidence type="ECO:0000313" key="2">
    <source>
        <dbReference type="Proteomes" id="UP000824890"/>
    </source>
</evidence>
<dbReference type="EMBL" id="JAGKQM010000016">
    <property type="protein sequence ID" value="KAH0875500.1"/>
    <property type="molecule type" value="Genomic_DNA"/>
</dbReference>
<dbReference type="Proteomes" id="UP000824890">
    <property type="component" value="Unassembled WGS sequence"/>
</dbReference>
<feature type="non-terminal residue" evidence="1">
    <location>
        <position position="1"/>
    </location>
</feature>
<proteinExistence type="predicted"/>
<name>A0ABQ7Z5W0_BRANA</name>
<gene>
    <name evidence="1" type="ORF">HID58_072862</name>
</gene>
<reference evidence="1 2" key="1">
    <citation type="submission" date="2021-05" db="EMBL/GenBank/DDBJ databases">
        <title>Genome Assembly of Synthetic Allotetraploid Brassica napus Reveals Homoeologous Exchanges between Subgenomes.</title>
        <authorList>
            <person name="Davis J.T."/>
        </authorList>
    </citation>
    <scope>NUCLEOTIDE SEQUENCE [LARGE SCALE GENOMIC DNA]</scope>
    <source>
        <strain evidence="2">cv. Da-Ae</strain>
        <tissue evidence="1">Seedling</tissue>
    </source>
</reference>